<dbReference type="OrthoDB" id="5867527at2759"/>
<evidence type="ECO:0000256" key="9">
    <source>
        <dbReference type="RuleBase" id="RU010713"/>
    </source>
</evidence>
<dbReference type="FunCoup" id="A0A1S3K2D3">
    <property type="interactions" value="124"/>
</dbReference>
<evidence type="ECO:0000313" key="11">
    <source>
        <dbReference type="RefSeq" id="XP_013416795.1"/>
    </source>
</evidence>
<keyword evidence="6 9" id="KW-0406">Ion transport</keyword>
<dbReference type="GO" id="GO:0005886">
    <property type="term" value="C:plasma membrane"/>
    <property type="evidence" value="ECO:0007669"/>
    <property type="project" value="UniProtKB-SubCell"/>
</dbReference>
<dbReference type="PRINTS" id="PR01262">
    <property type="entry name" value="INNEXIN"/>
</dbReference>
<keyword evidence="2 9" id="KW-0813">Transport</keyword>
<evidence type="ECO:0000256" key="4">
    <source>
        <dbReference type="ARBA" id="ARBA00022692"/>
    </source>
</evidence>
<dbReference type="PANTHER" id="PTHR11893">
    <property type="entry name" value="INNEXIN"/>
    <property type="match status" value="1"/>
</dbReference>
<evidence type="ECO:0000313" key="10">
    <source>
        <dbReference type="Proteomes" id="UP000085678"/>
    </source>
</evidence>
<dbReference type="GO" id="GO:0034220">
    <property type="term" value="P:monoatomic ion transmembrane transport"/>
    <property type="evidence" value="ECO:0007669"/>
    <property type="project" value="UniProtKB-KW"/>
</dbReference>
<dbReference type="AlphaFoldDB" id="A0A1S3K2D3"/>
<keyword evidence="5 9" id="KW-1133">Transmembrane helix</keyword>
<evidence type="ECO:0000256" key="2">
    <source>
        <dbReference type="ARBA" id="ARBA00022448"/>
    </source>
</evidence>
<dbReference type="GO" id="GO:0005921">
    <property type="term" value="C:gap junction"/>
    <property type="evidence" value="ECO:0007669"/>
    <property type="project" value="UniProtKB-UniRule"/>
</dbReference>
<keyword evidence="4 9" id="KW-0812">Transmembrane</keyword>
<comment type="caution">
    <text evidence="9">Lacks conserved residue(s) required for the propagation of feature annotation.</text>
</comment>
<dbReference type="PANTHER" id="PTHR11893:SF36">
    <property type="entry name" value="INNEXIN-5"/>
    <property type="match status" value="1"/>
</dbReference>
<organism evidence="10 11">
    <name type="scientific">Lingula anatina</name>
    <name type="common">Brachiopod</name>
    <name type="synonym">Lingula unguis</name>
    <dbReference type="NCBI Taxonomy" id="7574"/>
    <lineage>
        <taxon>Eukaryota</taxon>
        <taxon>Metazoa</taxon>
        <taxon>Spiralia</taxon>
        <taxon>Lophotrochozoa</taxon>
        <taxon>Brachiopoda</taxon>
        <taxon>Linguliformea</taxon>
        <taxon>Lingulata</taxon>
        <taxon>Lingulida</taxon>
        <taxon>Linguloidea</taxon>
        <taxon>Lingulidae</taxon>
        <taxon>Lingula</taxon>
    </lineage>
</organism>
<dbReference type="PROSITE" id="PS51013">
    <property type="entry name" value="PANNEXIN"/>
    <property type="match status" value="1"/>
</dbReference>
<dbReference type="InParanoid" id="A0A1S3K2D3"/>
<comment type="function">
    <text evidence="9">Structural component of the gap junctions.</text>
</comment>
<dbReference type="Proteomes" id="UP000085678">
    <property type="component" value="Unplaced"/>
</dbReference>
<reference evidence="11" key="1">
    <citation type="submission" date="2025-08" db="UniProtKB">
        <authorList>
            <consortium name="RefSeq"/>
        </authorList>
    </citation>
    <scope>IDENTIFICATION</scope>
    <source>
        <tissue evidence="11">Gonads</tissue>
    </source>
</reference>
<feature type="transmembrane region" description="Helical" evidence="9">
    <location>
        <begin position="97"/>
        <end position="114"/>
    </location>
</feature>
<keyword evidence="8 9" id="KW-0407">Ion channel</keyword>
<sequence>MAPFIDILSGVWKGVRCDDDFYDRLSHRYTALIMVVFVVLISSKQYVGDPIICWTPAEFTGVYSSYANQVCWISNTYYLPFEERIPGANLPRAHIPYYQWVPIVMLLQALLFYLPTIAWRLSSCSTGIDVNTMVNCVTNLALLDPDKRRDTIKYLVRHMDGYFGCRKTYDKECCGGGLRGCITKVLICCKVGKRYGNHLTFLYLSVKVLFLANAIGQLFLLNAFLGTAYHLYGFDVLNDLVLNRDWWFSGRFPRVTLCDFKVRQLGGNIHRHTVQCVLPINLFNEKIYMFIWFWLVFVSAATVYGFVPWINLFFKGERRHFVRKNLRLMGRLGHGENGGVMCKNFIHQYLRQDGTFVLKLLGRNSNDMIVAEFTAELYDYFRKTYTKQDFEDAEEEPLQMETV</sequence>
<keyword evidence="7 9" id="KW-0472">Membrane</keyword>
<dbReference type="Pfam" id="PF00876">
    <property type="entry name" value="Innexin"/>
    <property type="match status" value="1"/>
</dbReference>
<keyword evidence="10" id="KW-1185">Reference proteome</keyword>
<name>A0A1S3K2D3_LINAN</name>
<comment type="subcellular location">
    <subcellularLocation>
        <location evidence="1 9">Cell membrane</location>
        <topology evidence="1 9">Multi-pass membrane protein</topology>
    </subcellularLocation>
</comment>
<evidence type="ECO:0000256" key="7">
    <source>
        <dbReference type="ARBA" id="ARBA00023136"/>
    </source>
</evidence>
<dbReference type="InterPro" id="IPR000990">
    <property type="entry name" value="Innexin"/>
</dbReference>
<dbReference type="STRING" id="7574.A0A1S3K2D3"/>
<evidence type="ECO:0000256" key="6">
    <source>
        <dbReference type="ARBA" id="ARBA00023065"/>
    </source>
</evidence>
<evidence type="ECO:0000256" key="3">
    <source>
        <dbReference type="ARBA" id="ARBA00022475"/>
    </source>
</evidence>
<feature type="transmembrane region" description="Helical" evidence="9">
    <location>
        <begin position="208"/>
        <end position="232"/>
    </location>
</feature>
<evidence type="ECO:0000256" key="8">
    <source>
        <dbReference type="ARBA" id="ARBA00023303"/>
    </source>
</evidence>
<proteinExistence type="inferred from homology"/>
<dbReference type="KEGG" id="lak:106178232"/>
<comment type="similarity">
    <text evidence="9">Belongs to the pannexin family.</text>
</comment>
<feature type="transmembrane region" description="Helical" evidence="9">
    <location>
        <begin position="291"/>
        <end position="314"/>
    </location>
</feature>
<keyword evidence="3" id="KW-1003">Cell membrane</keyword>
<evidence type="ECO:0000256" key="5">
    <source>
        <dbReference type="ARBA" id="ARBA00022989"/>
    </source>
</evidence>
<gene>
    <name evidence="11" type="primary">LOC106178232</name>
    <name evidence="9" type="synonym">inx</name>
</gene>
<evidence type="ECO:0000256" key="1">
    <source>
        <dbReference type="ARBA" id="ARBA00004651"/>
    </source>
</evidence>
<accession>A0A1S3K2D3</accession>
<dbReference type="GeneID" id="106178232"/>
<protein>
    <recommendedName>
        <fullName evidence="9">Innexin</fullName>
    </recommendedName>
</protein>
<dbReference type="RefSeq" id="XP_013416795.1">
    <property type="nucleotide sequence ID" value="XM_013561341.1"/>
</dbReference>